<evidence type="ECO:0000313" key="2">
    <source>
        <dbReference type="Proteomes" id="UP001060085"/>
    </source>
</evidence>
<dbReference type="Proteomes" id="UP001060085">
    <property type="component" value="Linkage Group LG02"/>
</dbReference>
<accession>A0ACC0BTB6</accession>
<sequence>MLFNLKASHRVKPAEQTPQETMYLSECDQISSPYHVPSIYFYAPASYPILEQIDVLKKSLSKALVRFYPLAGRLKKASGGRLELDCNAMGALLIEAESDSKMAEFGDFKPSHETLALAPNGTNLDFDSNPFQEVPLLLVQVTKFSCGGIAVALGLCSTLVDGQSQGNFVNQWAKIARGEDPGKPPFLDRRILQPRESSLSPFGNCHNHLEFNPPPLLLGHSDNSQMLSKATTVAMLKLSTEQIVKLRNMANESGIPNNNKRGYSRFEAIAGHIWKCASKVRRLHNQQQTRLDFPVDFRKLMKPTLPQDYFGRCTIQAVAITTAGKLLSEPLGYASAKIREAINMISDEYVRSHILYIKNQQYRTKGQYEGNPNLYMTNWAGLSFSGVDFGWGKEIYTGPVRVSSEGKGYMLRSPDGDGSMILALRLHLEDMDPFKKLFYQEIDGIISKY</sequence>
<evidence type="ECO:0000313" key="1">
    <source>
        <dbReference type="EMBL" id="KAI5675827.1"/>
    </source>
</evidence>
<comment type="caution">
    <text evidence="1">The sequence shown here is derived from an EMBL/GenBank/DDBJ whole genome shotgun (WGS) entry which is preliminary data.</text>
</comment>
<proteinExistence type="predicted"/>
<gene>
    <name evidence="1" type="ORF">M9H77_06777</name>
</gene>
<dbReference type="EMBL" id="CM044702">
    <property type="protein sequence ID" value="KAI5675827.1"/>
    <property type="molecule type" value="Genomic_DNA"/>
</dbReference>
<protein>
    <submittedName>
        <fullName evidence="1">Uncharacterized protein</fullName>
    </submittedName>
</protein>
<keyword evidence="2" id="KW-1185">Reference proteome</keyword>
<organism evidence="1 2">
    <name type="scientific">Catharanthus roseus</name>
    <name type="common">Madagascar periwinkle</name>
    <name type="synonym">Vinca rosea</name>
    <dbReference type="NCBI Taxonomy" id="4058"/>
    <lineage>
        <taxon>Eukaryota</taxon>
        <taxon>Viridiplantae</taxon>
        <taxon>Streptophyta</taxon>
        <taxon>Embryophyta</taxon>
        <taxon>Tracheophyta</taxon>
        <taxon>Spermatophyta</taxon>
        <taxon>Magnoliopsida</taxon>
        <taxon>eudicotyledons</taxon>
        <taxon>Gunneridae</taxon>
        <taxon>Pentapetalae</taxon>
        <taxon>asterids</taxon>
        <taxon>lamiids</taxon>
        <taxon>Gentianales</taxon>
        <taxon>Apocynaceae</taxon>
        <taxon>Rauvolfioideae</taxon>
        <taxon>Vinceae</taxon>
        <taxon>Catharanthinae</taxon>
        <taxon>Catharanthus</taxon>
    </lineage>
</organism>
<name>A0ACC0BTB6_CATRO</name>
<reference evidence="2" key="1">
    <citation type="journal article" date="2023" name="Nat. Plants">
        <title>Single-cell RNA sequencing provides a high-resolution roadmap for understanding the multicellular compartmentation of specialized metabolism.</title>
        <authorList>
            <person name="Sun S."/>
            <person name="Shen X."/>
            <person name="Li Y."/>
            <person name="Li Y."/>
            <person name="Wang S."/>
            <person name="Li R."/>
            <person name="Zhang H."/>
            <person name="Shen G."/>
            <person name="Guo B."/>
            <person name="Wei J."/>
            <person name="Xu J."/>
            <person name="St-Pierre B."/>
            <person name="Chen S."/>
            <person name="Sun C."/>
        </authorList>
    </citation>
    <scope>NUCLEOTIDE SEQUENCE [LARGE SCALE GENOMIC DNA]</scope>
</reference>